<dbReference type="InterPro" id="IPR000467">
    <property type="entry name" value="G_patch_dom"/>
</dbReference>
<dbReference type="PROSITE" id="PS50174">
    <property type="entry name" value="G_PATCH"/>
    <property type="match status" value="1"/>
</dbReference>
<feature type="region of interest" description="Disordered" evidence="1">
    <location>
        <begin position="179"/>
        <end position="210"/>
    </location>
</feature>
<evidence type="ECO:0000256" key="1">
    <source>
        <dbReference type="SAM" id="MobiDB-lite"/>
    </source>
</evidence>
<dbReference type="PANTHER" id="PTHR20923:SF1">
    <property type="entry name" value="G PATCH DOMAIN AND ANKYRIN REPEAT-CONTAINING PROTEIN 1"/>
    <property type="match status" value="1"/>
</dbReference>
<keyword evidence="4" id="KW-1185">Reference proteome</keyword>
<organism evidence="3 4">
    <name type="scientific">Letharia lupina</name>
    <dbReference type="NCBI Taxonomy" id="560253"/>
    <lineage>
        <taxon>Eukaryota</taxon>
        <taxon>Fungi</taxon>
        <taxon>Dikarya</taxon>
        <taxon>Ascomycota</taxon>
        <taxon>Pezizomycotina</taxon>
        <taxon>Lecanoromycetes</taxon>
        <taxon>OSLEUM clade</taxon>
        <taxon>Lecanoromycetidae</taxon>
        <taxon>Lecanorales</taxon>
        <taxon>Lecanorineae</taxon>
        <taxon>Parmeliaceae</taxon>
        <taxon>Letharia</taxon>
    </lineage>
</organism>
<reference evidence="3 4" key="1">
    <citation type="journal article" date="2020" name="Genomics">
        <title>Complete, high-quality genomes from long-read metagenomic sequencing of two wolf lichen thalli reveals enigmatic genome architecture.</title>
        <authorList>
            <person name="McKenzie S.K."/>
            <person name="Walston R.F."/>
            <person name="Allen J.L."/>
        </authorList>
    </citation>
    <scope>NUCLEOTIDE SEQUENCE [LARGE SCALE GENOMIC DNA]</scope>
    <source>
        <strain evidence="3">WasteWater1</strain>
    </source>
</reference>
<dbReference type="Proteomes" id="UP000593566">
    <property type="component" value="Unassembled WGS sequence"/>
</dbReference>
<feature type="domain" description="G-patch" evidence="2">
    <location>
        <begin position="136"/>
        <end position="184"/>
    </location>
</feature>
<dbReference type="RefSeq" id="XP_037156981.1">
    <property type="nucleotide sequence ID" value="XM_037298346.1"/>
</dbReference>
<evidence type="ECO:0000313" key="3">
    <source>
        <dbReference type="EMBL" id="KAF6229339.1"/>
    </source>
</evidence>
<proteinExistence type="predicted"/>
<dbReference type="AlphaFoldDB" id="A0A8H6FIX5"/>
<comment type="caution">
    <text evidence="3">The sequence shown here is derived from an EMBL/GenBank/DDBJ whole genome shotgun (WGS) entry which is preliminary data.</text>
</comment>
<dbReference type="PANTHER" id="PTHR20923">
    <property type="entry name" value="BAT4 PROTEIN-RELATED"/>
    <property type="match status" value="1"/>
</dbReference>
<dbReference type="InterPro" id="IPR039146">
    <property type="entry name" value="GPANK1"/>
</dbReference>
<evidence type="ECO:0000259" key="2">
    <source>
        <dbReference type="PROSITE" id="PS50174"/>
    </source>
</evidence>
<feature type="compositionally biased region" description="Basic and acidic residues" evidence="1">
    <location>
        <begin position="193"/>
        <end position="210"/>
    </location>
</feature>
<evidence type="ECO:0000313" key="4">
    <source>
        <dbReference type="Proteomes" id="UP000593566"/>
    </source>
</evidence>
<accession>A0A8H6FIX5</accession>
<sequence>MSDKEDCSPWEQQRTFGAGVKRRRIDFVAAAAAPTQAIQLARRTTPSISPGDRYLNIVFKNGASTEDHDSTSTEVFKPGRSATQLQPDLKGPFCEICNLPIDAIGDPTSTVSTNHESTIAHMVCLTHSHPPSHLDRSRQGLKYLSSYGWDPDSRQGLGATGKGVRAPIKAKVKNDTVGLGAKTKGNKKPQGAKVERMDAKQVRKMDMEDRRKRERLREMFYRNDDVEKYLGGG</sequence>
<dbReference type="SMART" id="SM00443">
    <property type="entry name" value="G_patch"/>
    <property type="match status" value="1"/>
</dbReference>
<dbReference type="GeneID" id="59335854"/>
<protein>
    <recommendedName>
        <fullName evidence="2">G-patch domain-containing protein</fullName>
    </recommendedName>
</protein>
<dbReference type="GO" id="GO:0003676">
    <property type="term" value="F:nucleic acid binding"/>
    <property type="evidence" value="ECO:0007669"/>
    <property type="project" value="InterPro"/>
</dbReference>
<name>A0A8H6FIX5_9LECA</name>
<gene>
    <name evidence="3" type="ORF">HO133_007455</name>
</gene>
<dbReference type="Pfam" id="PF01585">
    <property type="entry name" value="G-patch"/>
    <property type="match status" value="1"/>
</dbReference>
<dbReference type="EMBL" id="JACCJB010000003">
    <property type="protein sequence ID" value="KAF6229339.1"/>
    <property type="molecule type" value="Genomic_DNA"/>
</dbReference>